<sequence>MSRRGKEAGKLLTFPYNDTQVHIKSWKQKPAQKFLAYLASKTLGFCGSDLQALCAEAVMCSIRRNYPQIYTSKSKYHINERHLKVEKEDFLKARQNIVPASHRVVVAPIKSLSAKIQPLLQEDLTSILSRLQALCPVGMLTSDNM</sequence>
<dbReference type="Pfam" id="PF17862">
    <property type="entry name" value="AAA_lid_3"/>
    <property type="match status" value="1"/>
</dbReference>
<dbReference type="GO" id="GO:0045815">
    <property type="term" value="P:transcription initiation-coupled chromatin remodeling"/>
    <property type="evidence" value="ECO:0007669"/>
    <property type="project" value="TreeGrafter"/>
</dbReference>
<evidence type="ECO:0000313" key="5">
    <source>
        <dbReference type="EMBL" id="EFN90047.1"/>
    </source>
</evidence>
<dbReference type="PANTHER" id="PTHR23069:SF0">
    <property type="entry name" value="TAT-BINDING HOMOLOG 7"/>
    <property type="match status" value="1"/>
</dbReference>
<dbReference type="InParanoid" id="E2B2M5"/>
<keyword evidence="6" id="KW-1185">Reference proteome</keyword>
<dbReference type="Proteomes" id="UP000008237">
    <property type="component" value="Unassembled WGS sequence"/>
</dbReference>
<keyword evidence="2" id="KW-0547">Nucleotide-binding</keyword>
<dbReference type="InterPro" id="IPR045199">
    <property type="entry name" value="ATAD2-like"/>
</dbReference>
<dbReference type="EMBL" id="GL445190">
    <property type="protein sequence ID" value="EFN90047.1"/>
    <property type="molecule type" value="Genomic_DNA"/>
</dbReference>
<evidence type="ECO:0000313" key="6">
    <source>
        <dbReference type="Proteomes" id="UP000008237"/>
    </source>
</evidence>
<comment type="similarity">
    <text evidence="1">Belongs to the AAA ATPase family.</text>
</comment>
<feature type="domain" description="AAA ATPase AAA+ lid" evidence="4">
    <location>
        <begin position="35"/>
        <end position="72"/>
    </location>
</feature>
<dbReference type="STRING" id="610380.E2B2M5"/>
<dbReference type="GO" id="GO:0005634">
    <property type="term" value="C:nucleus"/>
    <property type="evidence" value="ECO:0007669"/>
    <property type="project" value="TreeGrafter"/>
</dbReference>
<evidence type="ECO:0000256" key="3">
    <source>
        <dbReference type="ARBA" id="ARBA00022840"/>
    </source>
</evidence>
<dbReference type="GO" id="GO:0003682">
    <property type="term" value="F:chromatin binding"/>
    <property type="evidence" value="ECO:0007669"/>
    <property type="project" value="TreeGrafter"/>
</dbReference>
<proteinExistence type="inferred from homology"/>
<name>E2B2M5_HARSA</name>
<dbReference type="GO" id="GO:0006334">
    <property type="term" value="P:nucleosome assembly"/>
    <property type="evidence" value="ECO:0007669"/>
    <property type="project" value="TreeGrafter"/>
</dbReference>
<evidence type="ECO:0000259" key="4">
    <source>
        <dbReference type="Pfam" id="PF17862"/>
    </source>
</evidence>
<gene>
    <name evidence="5" type="ORF">EAI_00754</name>
</gene>
<dbReference type="GO" id="GO:0005524">
    <property type="term" value="F:ATP binding"/>
    <property type="evidence" value="ECO:0007669"/>
    <property type="project" value="UniProtKB-KW"/>
</dbReference>
<keyword evidence="3" id="KW-0067">ATP-binding</keyword>
<dbReference type="AlphaFoldDB" id="E2B2M5"/>
<evidence type="ECO:0000256" key="2">
    <source>
        <dbReference type="ARBA" id="ARBA00022741"/>
    </source>
</evidence>
<protein>
    <submittedName>
        <fullName evidence="5">ATPase family AAA domain-containing protein 2</fullName>
    </submittedName>
</protein>
<evidence type="ECO:0000256" key="1">
    <source>
        <dbReference type="ARBA" id="ARBA00006914"/>
    </source>
</evidence>
<reference evidence="5 6" key="1">
    <citation type="journal article" date="2010" name="Science">
        <title>Genomic comparison of the ants Camponotus floridanus and Harpegnathos saltator.</title>
        <authorList>
            <person name="Bonasio R."/>
            <person name="Zhang G."/>
            <person name="Ye C."/>
            <person name="Mutti N.S."/>
            <person name="Fang X."/>
            <person name="Qin N."/>
            <person name="Donahue G."/>
            <person name="Yang P."/>
            <person name="Li Q."/>
            <person name="Li C."/>
            <person name="Zhang P."/>
            <person name="Huang Z."/>
            <person name="Berger S.L."/>
            <person name="Reinberg D."/>
            <person name="Wang J."/>
            <person name="Liebig J."/>
        </authorList>
    </citation>
    <scope>NUCLEOTIDE SEQUENCE [LARGE SCALE GENOMIC DNA]</scope>
    <source>
        <strain evidence="5 6">R22 G/1</strain>
    </source>
</reference>
<dbReference type="Gene3D" id="1.10.8.60">
    <property type="match status" value="1"/>
</dbReference>
<accession>E2B2M5</accession>
<dbReference type="PANTHER" id="PTHR23069">
    <property type="entry name" value="AAA DOMAIN-CONTAINING"/>
    <property type="match status" value="1"/>
</dbReference>
<dbReference type="InterPro" id="IPR041569">
    <property type="entry name" value="AAA_lid_3"/>
</dbReference>
<dbReference type="GO" id="GO:0006337">
    <property type="term" value="P:nucleosome disassembly"/>
    <property type="evidence" value="ECO:0007669"/>
    <property type="project" value="TreeGrafter"/>
</dbReference>
<dbReference type="OrthoDB" id="5421at2759"/>
<dbReference type="GO" id="GO:0042393">
    <property type="term" value="F:histone binding"/>
    <property type="evidence" value="ECO:0007669"/>
    <property type="project" value="TreeGrafter"/>
</dbReference>
<organism evidence="6">
    <name type="scientific">Harpegnathos saltator</name>
    <name type="common">Jerdon's jumping ant</name>
    <dbReference type="NCBI Taxonomy" id="610380"/>
    <lineage>
        <taxon>Eukaryota</taxon>
        <taxon>Metazoa</taxon>
        <taxon>Ecdysozoa</taxon>
        <taxon>Arthropoda</taxon>
        <taxon>Hexapoda</taxon>
        <taxon>Insecta</taxon>
        <taxon>Pterygota</taxon>
        <taxon>Neoptera</taxon>
        <taxon>Endopterygota</taxon>
        <taxon>Hymenoptera</taxon>
        <taxon>Apocrita</taxon>
        <taxon>Aculeata</taxon>
        <taxon>Formicoidea</taxon>
        <taxon>Formicidae</taxon>
        <taxon>Ponerinae</taxon>
        <taxon>Ponerini</taxon>
        <taxon>Harpegnathos</taxon>
    </lineage>
</organism>
<dbReference type="GO" id="GO:0016887">
    <property type="term" value="F:ATP hydrolysis activity"/>
    <property type="evidence" value="ECO:0007669"/>
    <property type="project" value="TreeGrafter"/>
</dbReference>